<dbReference type="PANTHER" id="PTHR35872">
    <property type="entry name" value="INTEGRAL MEMBRANE PROTEIN (AFU_ORTHOLOGUE AFUA_5G07110)"/>
    <property type="match status" value="1"/>
</dbReference>
<evidence type="ECO:0000313" key="3">
    <source>
        <dbReference type="EMBL" id="KAG9242036.1"/>
    </source>
</evidence>
<proteinExistence type="predicted"/>
<protein>
    <submittedName>
        <fullName evidence="3">Integral membrane protein</fullName>
    </submittedName>
</protein>
<dbReference type="PANTHER" id="PTHR35872:SF2">
    <property type="entry name" value="INTEGRAL MEMBRANE PROTEIN (AFU_ORTHOLOGUE AFUA_5G07110)"/>
    <property type="match status" value="1"/>
</dbReference>
<evidence type="ECO:0000256" key="1">
    <source>
        <dbReference type="SAM" id="MobiDB-lite"/>
    </source>
</evidence>
<feature type="region of interest" description="Disordered" evidence="1">
    <location>
        <begin position="226"/>
        <end position="255"/>
    </location>
</feature>
<feature type="transmembrane region" description="Helical" evidence="2">
    <location>
        <begin position="406"/>
        <end position="434"/>
    </location>
</feature>
<gene>
    <name evidence="3" type="ORF">BJ878DRAFT_192905</name>
</gene>
<organism evidence="3 4">
    <name type="scientific">Calycina marina</name>
    <dbReference type="NCBI Taxonomy" id="1763456"/>
    <lineage>
        <taxon>Eukaryota</taxon>
        <taxon>Fungi</taxon>
        <taxon>Dikarya</taxon>
        <taxon>Ascomycota</taxon>
        <taxon>Pezizomycotina</taxon>
        <taxon>Leotiomycetes</taxon>
        <taxon>Helotiales</taxon>
        <taxon>Pezizellaceae</taxon>
        <taxon>Calycina</taxon>
    </lineage>
</organism>
<dbReference type="OrthoDB" id="3365211at2759"/>
<feature type="compositionally biased region" description="Basic and acidic residues" evidence="1">
    <location>
        <begin position="647"/>
        <end position="656"/>
    </location>
</feature>
<feature type="region of interest" description="Disordered" evidence="1">
    <location>
        <begin position="1"/>
        <end position="176"/>
    </location>
</feature>
<keyword evidence="4" id="KW-1185">Reference proteome</keyword>
<dbReference type="Proteomes" id="UP000887226">
    <property type="component" value="Unassembled WGS sequence"/>
</dbReference>
<dbReference type="Pfam" id="PF11204">
    <property type="entry name" value="DUF2985"/>
    <property type="match status" value="1"/>
</dbReference>
<sequence>MPNPPGKSPGEPSSSLRVPKSSTTQTQTTTTTTTSGGGKPPVTTTTGSVYPVSTTTVTQNQLPPRARTARPRLDSWQQPSIRIRRVPAQLTLRPSTGNEERPGFSSNIQMQGRIGSRSPEATRTRAESVSGAAQLRPEAQCLEPMAQGNRRRSSSDPARLWNTTHDGTGAPRGGASYMPELAEESRAGQQNLAIPTPIAELEDTRSPMARRMSTASGMFRFPSFRPASAAGRERGDSSVRTSSPRASTFGEGNDDQYHQDMIDILDTIDPEVSTLNTLNNLQNSLFVPDLGRFLNRRPTYNLTKFPTKSTVRTAPDISFIEEPTPEEPTPGRAALGRTPTANTLTSITSRLDDSRFAVLPHGERLQGWSKEERDELNEHVRHLLHSRKEKFKRAMKGFGQYVRKPLGFFVTLYATLITLFGLAWVLFLIGWINVGGKKDYIVNIIDNVLVALFAIMGDGLAPFRAIDTYHMSFIAHYHHLSWHLRKERAMPKLKDQNDLPVFTVNQQIAVDCETAEEKFVELSVLNPQQQKKLVHHQKKFSRSHTFYKPHETETHFAFPLRFLVAVVVLLDCHSCFQIALGACTWAISYKTRSFALTTVILCCSITCNITAGVIISIGDHKTRKKDVLERMFRQELTAQAIQDMTQKREEAQKKQSVEGLLRSSDTMG</sequence>
<evidence type="ECO:0000256" key="2">
    <source>
        <dbReference type="SAM" id="Phobius"/>
    </source>
</evidence>
<name>A0A9P7YYJ3_9HELO</name>
<keyword evidence="2" id="KW-1133">Transmembrane helix</keyword>
<comment type="caution">
    <text evidence="3">The sequence shown here is derived from an EMBL/GenBank/DDBJ whole genome shotgun (WGS) entry which is preliminary data.</text>
</comment>
<feature type="compositionally biased region" description="Polar residues" evidence="1">
    <location>
        <begin position="51"/>
        <end position="62"/>
    </location>
</feature>
<feature type="transmembrane region" description="Helical" evidence="2">
    <location>
        <begin position="593"/>
        <end position="615"/>
    </location>
</feature>
<reference evidence="3" key="1">
    <citation type="journal article" date="2021" name="IMA Fungus">
        <title>Genomic characterization of three marine fungi, including Emericellopsis atlantica sp. nov. with signatures of a generalist lifestyle and marine biomass degradation.</title>
        <authorList>
            <person name="Hagestad O.C."/>
            <person name="Hou L."/>
            <person name="Andersen J.H."/>
            <person name="Hansen E.H."/>
            <person name="Altermark B."/>
            <person name="Li C."/>
            <person name="Kuhnert E."/>
            <person name="Cox R.J."/>
            <person name="Crous P.W."/>
            <person name="Spatafora J.W."/>
            <person name="Lail K."/>
            <person name="Amirebrahimi M."/>
            <person name="Lipzen A."/>
            <person name="Pangilinan J."/>
            <person name="Andreopoulos W."/>
            <person name="Hayes R.D."/>
            <person name="Ng V."/>
            <person name="Grigoriev I.V."/>
            <person name="Jackson S.A."/>
            <person name="Sutton T.D.S."/>
            <person name="Dobson A.D.W."/>
            <person name="Rama T."/>
        </authorList>
    </citation>
    <scope>NUCLEOTIDE SEQUENCE</scope>
    <source>
        <strain evidence="3">TRa3180A</strain>
    </source>
</reference>
<keyword evidence="2" id="KW-0472">Membrane</keyword>
<dbReference type="InterPro" id="IPR021369">
    <property type="entry name" value="DUF2985"/>
</dbReference>
<accession>A0A9P7YYJ3</accession>
<evidence type="ECO:0000313" key="4">
    <source>
        <dbReference type="Proteomes" id="UP000887226"/>
    </source>
</evidence>
<feature type="transmembrane region" description="Helical" evidence="2">
    <location>
        <begin position="562"/>
        <end position="587"/>
    </location>
</feature>
<dbReference type="AlphaFoldDB" id="A0A9P7YYJ3"/>
<keyword evidence="2" id="KW-0812">Transmembrane</keyword>
<feature type="region of interest" description="Disordered" evidence="1">
    <location>
        <begin position="647"/>
        <end position="668"/>
    </location>
</feature>
<dbReference type="EMBL" id="MU254121">
    <property type="protein sequence ID" value="KAG9242036.1"/>
    <property type="molecule type" value="Genomic_DNA"/>
</dbReference>
<feature type="compositionally biased region" description="Low complexity" evidence="1">
    <location>
        <begin position="8"/>
        <end position="49"/>
    </location>
</feature>